<evidence type="ECO:0000256" key="2">
    <source>
        <dbReference type="ARBA" id="ARBA00008664"/>
    </source>
</evidence>
<evidence type="ECO:0000256" key="1">
    <source>
        <dbReference type="ARBA" id="ARBA00000798"/>
    </source>
</evidence>
<comment type="similarity">
    <text evidence="2">Belongs to the phospholipase D family.</text>
</comment>
<feature type="compositionally biased region" description="Low complexity" evidence="7">
    <location>
        <begin position="108"/>
        <end position="118"/>
    </location>
</feature>
<feature type="compositionally biased region" description="Basic and acidic residues" evidence="7">
    <location>
        <begin position="123"/>
        <end position="135"/>
    </location>
</feature>
<dbReference type="AlphaFoldDB" id="A0A660LEN3"/>
<evidence type="ECO:0000313" key="10">
    <source>
        <dbReference type="Proteomes" id="UP000278962"/>
    </source>
</evidence>
<name>A0A660LEN3_9ACTN</name>
<feature type="domain" description="Phospholipase D-like" evidence="8">
    <location>
        <begin position="425"/>
        <end position="562"/>
    </location>
</feature>
<feature type="region of interest" description="Disordered" evidence="7">
    <location>
        <begin position="1"/>
        <end position="25"/>
    </location>
</feature>
<accession>A0A660LEN3</accession>
<dbReference type="InterPro" id="IPR051406">
    <property type="entry name" value="PLD_domain"/>
</dbReference>
<dbReference type="PANTHER" id="PTHR43856">
    <property type="entry name" value="CARDIOLIPIN HYDROLASE"/>
    <property type="match status" value="1"/>
</dbReference>
<evidence type="ECO:0000256" key="5">
    <source>
        <dbReference type="ARBA" id="ARBA00022963"/>
    </source>
</evidence>
<dbReference type="InterPro" id="IPR025202">
    <property type="entry name" value="PLD-like_dom"/>
</dbReference>
<evidence type="ECO:0000313" key="9">
    <source>
        <dbReference type="EMBL" id="RKQ91364.1"/>
    </source>
</evidence>
<gene>
    <name evidence="9" type="ORF">C8N24_1186</name>
</gene>
<keyword evidence="5" id="KW-0442">Lipid degradation</keyword>
<dbReference type="SUPFAM" id="SSF56024">
    <property type="entry name" value="Phospholipase D/nuclease"/>
    <property type="match status" value="1"/>
</dbReference>
<comment type="caution">
    <text evidence="9">The sequence shown here is derived from an EMBL/GenBank/DDBJ whole genome shotgun (WGS) entry which is preliminary data.</text>
</comment>
<dbReference type="Pfam" id="PF13091">
    <property type="entry name" value="PLDc_2"/>
    <property type="match status" value="1"/>
</dbReference>
<feature type="region of interest" description="Disordered" evidence="7">
    <location>
        <begin position="99"/>
        <end position="142"/>
    </location>
</feature>
<feature type="compositionally biased region" description="Low complexity" evidence="7">
    <location>
        <begin position="14"/>
        <end position="25"/>
    </location>
</feature>
<dbReference type="Gene3D" id="3.30.870.10">
    <property type="entry name" value="Endonuclease Chain A"/>
    <property type="match status" value="2"/>
</dbReference>
<feature type="region of interest" description="Disordered" evidence="7">
    <location>
        <begin position="55"/>
        <end position="77"/>
    </location>
</feature>
<comment type="catalytic activity">
    <reaction evidence="1">
        <text>a 1,2-diacyl-sn-glycero-3-phosphocholine + H2O = a 1,2-diacyl-sn-glycero-3-phosphate + choline + H(+)</text>
        <dbReference type="Rhea" id="RHEA:14445"/>
        <dbReference type="ChEBI" id="CHEBI:15354"/>
        <dbReference type="ChEBI" id="CHEBI:15377"/>
        <dbReference type="ChEBI" id="CHEBI:15378"/>
        <dbReference type="ChEBI" id="CHEBI:57643"/>
        <dbReference type="ChEBI" id="CHEBI:58608"/>
        <dbReference type="EC" id="3.1.4.4"/>
    </reaction>
</comment>
<evidence type="ECO:0000256" key="6">
    <source>
        <dbReference type="ARBA" id="ARBA00023098"/>
    </source>
</evidence>
<dbReference type="GO" id="GO:0004630">
    <property type="term" value="F:phospholipase D activity"/>
    <property type="evidence" value="ECO:0007669"/>
    <property type="project" value="UniProtKB-EC"/>
</dbReference>
<evidence type="ECO:0000256" key="3">
    <source>
        <dbReference type="ARBA" id="ARBA00012027"/>
    </source>
</evidence>
<keyword evidence="4" id="KW-0378">Hydrolase</keyword>
<organism evidence="9 10">
    <name type="scientific">Solirubrobacter pauli</name>
    <dbReference type="NCBI Taxonomy" id="166793"/>
    <lineage>
        <taxon>Bacteria</taxon>
        <taxon>Bacillati</taxon>
        <taxon>Actinomycetota</taxon>
        <taxon>Thermoleophilia</taxon>
        <taxon>Solirubrobacterales</taxon>
        <taxon>Solirubrobacteraceae</taxon>
        <taxon>Solirubrobacter</taxon>
    </lineage>
</organism>
<proteinExistence type="inferred from homology"/>
<dbReference type="GO" id="GO:0016891">
    <property type="term" value="F:RNA endonuclease activity producing 5'-phosphomonoesters, hydrolytic mechanism"/>
    <property type="evidence" value="ECO:0007669"/>
    <property type="project" value="TreeGrafter"/>
</dbReference>
<dbReference type="GO" id="GO:0016042">
    <property type="term" value="P:lipid catabolic process"/>
    <property type="evidence" value="ECO:0007669"/>
    <property type="project" value="UniProtKB-KW"/>
</dbReference>
<dbReference type="RefSeq" id="WP_121248910.1">
    <property type="nucleotide sequence ID" value="NZ_RBIL01000001.1"/>
</dbReference>
<evidence type="ECO:0000256" key="4">
    <source>
        <dbReference type="ARBA" id="ARBA00022801"/>
    </source>
</evidence>
<dbReference type="EC" id="3.1.4.4" evidence="3"/>
<keyword evidence="6" id="KW-0443">Lipid metabolism</keyword>
<dbReference type="EMBL" id="RBIL01000001">
    <property type="protein sequence ID" value="RKQ91364.1"/>
    <property type="molecule type" value="Genomic_DNA"/>
</dbReference>
<sequence length="646" mass="70954">MPQRERRSRRTEDAVPAPAETARPPAPSAAALLALQAGAGNQAVTRALHRFYEKPGATTSEFPKTAKNKLNPGWVQNERPPLDRILVQEEERWYAWSQGKREWQVTDAPEGPAAEVGGATEGEAEKPPPKKEPAPPRRYPLPEHAPIQALEGNSGMSLSGSKESPVEMPGGALPDAFVEQVFGYLDTSSLLALRIASPWLLEHGSDALRERLHKQTEQHPKGRVGETLSSMSSLGAKPLVEQYRDAVKARPTEKLVVAADKVNVHTINTLTQGFSGAVTVHYNERTDNSGRRDARFNQVQGPYDQGTHGGVINSKMHNKLVVGQGATTNRGEGAEKGDFLLSGSPNLTASAMQANIESAVLIRYPGIARLYKEYIERVKTRTTDDPEFTKALEGFNARDVVGIRAALAPFVDIGKTLNAELQGADQITMRMYLVGSGEKHDTVGTLCDLAEADAEVEVVVDDKEAGRTPYVRQALRRLVASGVKVGGEVGKEKERPGPGEDPRGIMHDKMILAHYPETETSEERWTVMIGSSGLTRNVDQNWNYENLLIIDDRALFDSMMQHHQDAEGHRQEGIAPLDRASPLGRACSLLERHIYDDEGNWYWAWFSDVLADARRERIPSSAIDDAIAELGMTVDRRGRPRIGFGA</sequence>
<evidence type="ECO:0000259" key="8">
    <source>
        <dbReference type="Pfam" id="PF13091"/>
    </source>
</evidence>
<dbReference type="Proteomes" id="UP000278962">
    <property type="component" value="Unassembled WGS sequence"/>
</dbReference>
<protein>
    <recommendedName>
        <fullName evidence="3">phospholipase D</fullName>
        <ecNumber evidence="3">3.1.4.4</ecNumber>
    </recommendedName>
</protein>
<evidence type="ECO:0000256" key="7">
    <source>
        <dbReference type="SAM" id="MobiDB-lite"/>
    </source>
</evidence>
<reference evidence="9 10" key="1">
    <citation type="submission" date="2018-10" db="EMBL/GenBank/DDBJ databases">
        <title>Genomic Encyclopedia of Archaeal and Bacterial Type Strains, Phase II (KMG-II): from individual species to whole genera.</title>
        <authorList>
            <person name="Goeker M."/>
        </authorList>
    </citation>
    <scope>NUCLEOTIDE SEQUENCE [LARGE SCALE GENOMIC DNA]</scope>
    <source>
        <strain evidence="9 10">DSM 14954</strain>
    </source>
</reference>
<dbReference type="PANTHER" id="PTHR43856:SF1">
    <property type="entry name" value="MITOCHONDRIAL CARDIOLIPIN HYDROLASE"/>
    <property type="match status" value="1"/>
</dbReference>
<keyword evidence="10" id="KW-1185">Reference proteome</keyword>